<reference evidence="1" key="1">
    <citation type="journal article" date="2019" name="bioRxiv">
        <title>The Genome of the Zebra Mussel, Dreissena polymorpha: A Resource for Invasive Species Research.</title>
        <authorList>
            <person name="McCartney M.A."/>
            <person name="Auch B."/>
            <person name="Kono T."/>
            <person name="Mallez S."/>
            <person name="Zhang Y."/>
            <person name="Obille A."/>
            <person name="Becker A."/>
            <person name="Abrahante J.E."/>
            <person name="Garbe J."/>
            <person name="Badalamenti J.P."/>
            <person name="Herman A."/>
            <person name="Mangelson H."/>
            <person name="Liachko I."/>
            <person name="Sullivan S."/>
            <person name="Sone E.D."/>
            <person name="Koren S."/>
            <person name="Silverstein K.A.T."/>
            <person name="Beckman K.B."/>
            <person name="Gohl D.M."/>
        </authorList>
    </citation>
    <scope>NUCLEOTIDE SEQUENCE</scope>
    <source>
        <strain evidence="1">Duluth1</strain>
        <tissue evidence="1">Whole animal</tissue>
    </source>
</reference>
<dbReference type="EMBL" id="JAIWYP010000002">
    <property type="protein sequence ID" value="KAH3875314.1"/>
    <property type="molecule type" value="Genomic_DNA"/>
</dbReference>
<dbReference type="Proteomes" id="UP000828390">
    <property type="component" value="Unassembled WGS sequence"/>
</dbReference>
<comment type="caution">
    <text evidence="1">The sequence shown here is derived from an EMBL/GenBank/DDBJ whole genome shotgun (WGS) entry which is preliminary data.</text>
</comment>
<reference evidence="1" key="2">
    <citation type="submission" date="2020-11" db="EMBL/GenBank/DDBJ databases">
        <authorList>
            <person name="McCartney M.A."/>
            <person name="Auch B."/>
            <person name="Kono T."/>
            <person name="Mallez S."/>
            <person name="Becker A."/>
            <person name="Gohl D.M."/>
            <person name="Silverstein K.A.T."/>
            <person name="Koren S."/>
            <person name="Bechman K.B."/>
            <person name="Herman A."/>
            <person name="Abrahante J.E."/>
            <person name="Garbe J."/>
        </authorList>
    </citation>
    <scope>NUCLEOTIDE SEQUENCE</scope>
    <source>
        <strain evidence="1">Duluth1</strain>
        <tissue evidence="1">Whole animal</tissue>
    </source>
</reference>
<accession>A0A9D4MFR1</accession>
<evidence type="ECO:0000313" key="1">
    <source>
        <dbReference type="EMBL" id="KAH3875314.1"/>
    </source>
</evidence>
<protein>
    <submittedName>
        <fullName evidence="1">Uncharacterized protein</fullName>
    </submittedName>
</protein>
<dbReference type="AlphaFoldDB" id="A0A9D4MFR1"/>
<name>A0A9D4MFR1_DREPO</name>
<dbReference type="Gene3D" id="1.10.1410.40">
    <property type="match status" value="1"/>
</dbReference>
<proteinExistence type="predicted"/>
<organism evidence="1 2">
    <name type="scientific">Dreissena polymorpha</name>
    <name type="common">Zebra mussel</name>
    <name type="synonym">Mytilus polymorpha</name>
    <dbReference type="NCBI Taxonomy" id="45954"/>
    <lineage>
        <taxon>Eukaryota</taxon>
        <taxon>Metazoa</taxon>
        <taxon>Spiralia</taxon>
        <taxon>Lophotrochozoa</taxon>
        <taxon>Mollusca</taxon>
        <taxon>Bivalvia</taxon>
        <taxon>Autobranchia</taxon>
        <taxon>Heteroconchia</taxon>
        <taxon>Euheterodonta</taxon>
        <taxon>Imparidentia</taxon>
        <taxon>Neoheterodontei</taxon>
        <taxon>Myida</taxon>
        <taxon>Dreissenoidea</taxon>
        <taxon>Dreissenidae</taxon>
        <taxon>Dreissena</taxon>
    </lineage>
</organism>
<keyword evidence="2" id="KW-1185">Reference proteome</keyword>
<gene>
    <name evidence="1" type="ORF">DPMN_038577</name>
</gene>
<evidence type="ECO:0000313" key="2">
    <source>
        <dbReference type="Proteomes" id="UP000828390"/>
    </source>
</evidence>
<sequence length="266" mass="31164">MIPRFVRAALGEVDNGHVLLSSDLYLYIHNNIEFIQVEVRYERAGPSMPSPFGTWHNDVLKAVKIEISSHTVKNILLWLTENNQQAQFNESSLLYWLREGLEQLRTAILKIKLPYCMIPERNLMAACGLDEGQTRIRVETITCIINEDANTLLRMRRIRKAIIWHPEPLLWYNKKRVELELLSLKYWNRLIQCMDENRVVNKSEPMLQAIESRIAEIVREVRQRMNWEGSRLNDLVEIQNRCSCKSVVINSNSMYIPKCIVLQLTT</sequence>